<dbReference type="SUPFAM" id="SSF51905">
    <property type="entry name" value="FAD/NAD(P)-binding domain"/>
    <property type="match status" value="1"/>
</dbReference>
<dbReference type="InterPro" id="IPR036188">
    <property type="entry name" value="FAD/NAD-bd_sf"/>
</dbReference>
<comment type="caution">
    <text evidence="3">The sequence shown here is derived from an EMBL/GenBank/DDBJ whole genome shotgun (WGS) entry which is preliminary data.</text>
</comment>
<feature type="binding site" evidence="2">
    <location>
        <position position="328"/>
    </location>
    <ligand>
        <name>L-tryptophan</name>
        <dbReference type="ChEBI" id="CHEBI:57912"/>
    </ligand>
</feature>
<dbReference type="Proteomes" id="UP000557717">
    <property type="component" value="Unassembled WGS sequence"/>
</dbReference>
<protein>
    <submittedName>
        <fullName evidence="3">Tryptophan halogenase</fullName>
        <ecNumber evidence="3">1.14.19.9</ecNumber>
    </submittedName>
</protein>
<dbReference type="PIRSF" id="PIRSF011396">
    <property type="entry name" value="Trp_halogenase"/>
    <property type="match status" value="1"/>
</dbReference>
<evidence type="ECO:0000256" key="2">
    <source>
        <dbReference type="PIRSR" id="PIRSR011396-2"/>
    </source>
</evidence>
<reference evidence="3 4" key="1">
    <citation type="submission" date="2020-08" db="EMBL/GenBank/DDBJ databases">
        <title>Genomic Encyclopedia of Type Strains, Phase IV (KMG-IV): sequencing the most valuable type-strain genomes for metagenomic binning, comparative biology and taxonomic classification.</title>
        <authorList>
            <person name="Goeker M."/>
        </authorList>
    </citation>
    <scope>NUCLEOTIDE SEQUENCE [LARGE SCALE GENOMIC DNA]</scope>
    <source>
        <strain evidence="3 4">YC6886</strain>
    </source>
</reference>
<gene>
    <name evidence="3" type="ORF">HNR46_001937</name>
</gene>
<dbReference type="Pfam" id="PF04820">
    <property type="entry name" value="Trp_halogenase"/>
    <property type="match status" value="1"/>
</dbReference>
<keyword evidence="4" id="KW-1185">Reference proteome</keyword>
<dbReference type="GO" id="GO:0004497">
    <property type="term" value="F:monooxygenase activity"/>
    <property type="evidence" value="ECO:0007669"/>
    <property type="project" value="InterPro"/>
</dbReference>
<dbReference type="InterPro" id="IPR033856">
    <property type="entry name" value="Trp_halogen"/>
</dbReference>
<dbReference type="AlphaFoldDB" id="A0A840VAI8"/>
<keyword evidence="3" id="KW-0560">Oxidoreductase</keyword>
<feature type="binding site" evidence="2">
    <location>
        <position position="75"/>
    </location>
    <ligand>
        <name>7-chloro-L-tryptophan</name>
        <dbReference type="ChEBI" id="CHEBI:58713"/>
    </ligand>
</feature>
<dbReference type="EMBL" id="JACHFD010000008">
    <property type="protein sequence ID" value="MBB5351698.1"/>
    <property type="molecule type" value="Genomic_DNA"/>
</dbReference>
<dbReference type="InterPro" id="IPR050816">
    <property type="entry name" value="Flavin-dep_Halogenase_NPB"/>
</dbReference>
<organism evidence="3 4">
    <name type="scientific">Haloferula luteola</name>
    <dbReference type="NCBI Taxonomy" id="595692"/>
    <lineage>
        <taxon>Bacteria</taxon>
        <taxon>Pseudomonadati</taxon>
        <taxon>Verrucomicrobiota</taxon>
        <taxon>Verrucomicrobiia</taxon>
        <taxon>Verrucomicrobiales</taxon>
        <taxon>Verrucomicrobiaceae</taxon>
        <taxon>Haloferula</taxon>
    </lineage>
</organism>
<name>A0A840VAI8_9BACT</name>
<dbReference type="RefSeq" id="WP_184018093.1">
    <property type="nucleotide sequence ID" value="NZ_JACHFD010000008.1"/>
</dbReference>
<proteinExistence type="predicted"/>
<evidence type="ECO:0000313" key="4">
    <source>
        <dbReference type="Proteomes" id="UP000557717"/>
    </source>
</evidence>
<evidence type="ECO:0000256" key="1">
    <source>
        <dbReference type="PIRSR" id="PIRSR011396-1"/>
    </source>
</evidence>
<dbReference type="Gene3D" id="3.50.50.60">
    <property type="entry name" value="FAD/NAD(P)-binding domain"/>
    <property type="match status" value="1"/>
</dbReference>
<sequence length="503" mass="57046">MIQNVLIVGAGSAGLLAALTLKKRIPSLTVRILRDPKLGTIGVGEGTTPNLSSLLFETLGIPRKTFYQLARPTWKLGIRFLWGPRGRFDYTFAPQLDSWWGDLPRPNGYYCTDEFRSTDLPSALMEQGHVFPRQPNGCPEVQAWHSFHIENEHFVSMLESLARDAGIAILDGNMVDAERSDDGIRSILLSDGQRLEADLFIDCSGFRSELLGKALETPFLSFDRTLFCDRAVVGGWDRESEPILPYTTAEQMSTGWCWRIEHEHRIHRGYVYCSDMISDEAAESEFRRSNPKVGPTRIVRFRSGCYRKTWVGNVVAFGNAAGFVEPLEATALMVISLHIQSLVDVLHACGQNPTPSVREIYNELTHPTWLGIRDFLGLHYQPNTALDTPFWRRCREETDLSNIHELLDFYAENGPTGLSRYRLPASHTQNDFGIEGYLVMLVGMQVAYQNRHQPTSQEWTTWQQHRAAHISQARQGLTVKEALAYVRHPAWEWNADRKHSTPS</sequence>
<dbReference type="InterPro" id="IPR006905">
    <property type="entry name" value="Flavin_halogenase"/>
</dbReference>
<feature type="active site" evidence="1">
    <location>
        <position position="75"/>
    </location>
</feature>
<evidence type="ECO:0000313" key="3">
    <source>
        <dbReference type="EMBL" id="MBB5351698.1"/>
    </source>
</evidence>
<dbReference type="PANTHER" id="PTHR43747">
    <property type="entry name" value="FAD-BINDING PROTEIN"/>
    <property type="match status" value="1"/>
</dbReference>
<dbReference type="PANTHER" id="PTHR43747:SF4">
    <property type="entry name" value="FLAVIN-DEPENDENT TRYPTOPHAN HALOGENASE"/>
    <property type="match status" value="1"/>
</dbReference>
<dbReference type="EC" id="1.14.19.9" evidence="3"/>
<dbReference type="PRINTS" id="PR00420">
    <property type="entry name" value="RNGMNOXGNASE"/>
</dbReference>
<accession>A0A840VAI8</accession>